<evidence type="ECO:0000313" key="2">
    <source>
        <dbReference type="EMBL" id="TCF31534.1"/>
    </source>
</evidence>
<gene>
    <name evidence="2" type="ORF">MCC10096_1255</name>
</gene>
<comment type="caution">
    <text evidence="2">The sequence shown here is derived from an EMBL/GenBank/DDBJ whole genome shotgun (WGS) entry which is preliminary data.</text>
</comment>
<dbReference type="AlphaFoldDB" id="A0A4R0UII1"/>
<proteinExistence type="predicted"/>
<evidence type="ECO:0000313" key="3">
    <source>
        <dbReference type="Proteomes" id="UP000292932"/>
    </source>
</evidence>
<evidence type="ECO:0000259" key="1">
    <source>
        <dbReference type="Pfam" id="PF23931"/>
    </source>
</evidence>
<dbReference type="InterPro" id="IPR057630">
    <property type="entry name" value="Terminase_6"/>
</dbReference>
<name>A0A4R0UII1_BIFLL</name>
<dbReference type="RefSeq" id="WP_131207617.1">
    <property type="nucleotide sequence ID" value="NZ_SHSP01000013.1"/>
</dbReference>
<dbReference type="Proteomes" id="UP000292932">
    <property type="component" value="Unassembled WGS sequence"/>
</dbReference>
<feature type="domain" description="Terminase small subunit actinomycetes phage-type" evidence="1">
    <location>
        <begin position="13"/>
        <end position="107"/>
    </location>
</feature>
<dbReference type="Pfam" id="PF23931">
    <property type="entry name" value="Terminase_6"/>
    <property type="match status" value="1"/>
</dbReference>
<accession>A0A4R0UII1</accession>
<dbReference type="EMBL" id="SHSP01000013">
    <property type="protein sequence ID" value="TCF31534.1"/>
    <property type="molecule type" value="Genomic_DNA"/>
</dbReference>
<organism evidence="2 3">
    <name type="scientific">Bifidobacterium longum subsp. longum</name>
    <dbReference type="NCBI Taxonomy" id="1679"/>
    <lineage>
        <taxon>Bacteria</taxon>
        <taxon>Bacillati</taxon>
        <taxon>Actinomycetota</taxon>
        <taxon>Actinomycetes</taxon>
        <taxon>Bifidobacteriales</taxon>
        <taxon>Bifidobacteriaceae</taxon>
        <taxon>Bifidobacterium</taxon>
    </lineage>
</organism>
<protein>
    <recommendedName>
        <fullName evidence="1">Terminase small subunit actinomycetes phage-type domain-containing protein</fullName>
    </recommendedName>
</protein>
<reference evidence="2 3" key="1">
    <citation type="journal article" date="2018" name="Sci. Rep.">
        <title>Genomic diversity and distribution of Bifidobacterium longum subsp. longum across the human lifespan.</title>
        <authorList>
            <person name="Odamaki T."/>
            <person name="Bottacini F."/>
            <person name="Kato K."/>
            <person name="Mitsuyama E."/>
            <person name="Yoshida K."/>
            <person name="Horigome A."/>
            <person name="Xiao J.Z."/>
            <person name="van Sinderen D."/>
        </authorList>
    </citation>
    <scope>NUCLEOTIDE SEQUENCE [LARGE SCALE GENOMIC DNA]</scope>
    <source>
        <strain evidence="2 3">MCC10096</strain>
    </source>
</reference>
<sequence length="122" mass="13202">MPKQFPQETVADALERSLRNAKHLRAKDAATVAAARGLAWKIDHWDELAEQAISDAEAKGKGTRPAVPQNDNTSLPTFLKYCAALGLVPEEEKPAKPARGKAAKPEATPVADELEEYLAKIS</sequence>